<dbReference type="WBParaSite" id="MBELARI_LOCUS18412">
    <property type="protein sequence ID" value="MBELARI_LOCUS18412"/>
    <property type="gene ID" value="MBELARI_LOCUS18412"/>
</dbReference>
<evidence type="ECO:0000313" key="3">
    <source>
        <dbReference type="WBParaSite" id="MBELARI_LOCUS18412"/>
    </source>
</evidence>
<organism evidence="1 2">
    <name type="scientific">Mesorhabditis belari</name>
    <dbReference type="NCBI Taxonomy" id="2138241"/>
    <lineage>
        <taxon>Eukaryota</taxon>
        <taxon>Metazoa</taxon>
        <taxon>Ecdysozoa</taxon>
        <taxon>Nematoda</taxon>
        <taxon>Chromadorea</taxon>
        <taxon>Rhabditida</taxon>
        <taxon>Rhabditina</taxon>
        <taxon>Rhabditomorpha</taxon>
        <taxon>Rhabditoidea</taxon>
        <taxon>Rhabditidae</taxon>
        <taxon>Mesorhabditinae</taxon>
        <taxon>Mesorhabditis</taxon>
    </lineage>
</organism>
<evidence type="ECO:0000313" key="1">
    <source>
        <dbReference type="Proteomes" id="UP000887575"/>
    </source>
</evidence>
<accession>A0AAF3EMN9</accession>
<keyword evidence="1" id="KW-1185">Reference proteome</keyword>
<reference evidence="2 3" key="1">
    <citation type="submission" date="2024-02" db="UniProtKB">
        <authorList>
            <consortium name="WormBaseParasite"/>
        </authorList>
    </citation>
    <scope>IDENTIFICATION</scope>
</reference>
<protein>
    <submittedName>
        <fullName evidence="2 3">Uncharacterized protein</fullName>
    </submittedName>
</protein>
<dbReference type="Proteomes" id="UP000887575">
    <property type="component" value="Unassembled WGS sequence"/>
</dbReference>
<dbReference type="WBParaSite" id="MBELARI_LOCUS15216">
    <property type="protein sequence ID" value="MBELARI_LOCUS15216"/>
    <property type="gene ID" value="MBELARI_LOCUS15216"/>
</dbReference>
<sequence length="143" mass="16103">MLNTGIKLKAKATWMTHPATTISTTTPSASREVTRPHTRWTLYDILSWPNAELLNAIRDVVSKFKASLDESGLDQDVRQMGRQLQNTWQQLRAGLDRSWNALRLSAEQSLHSPALPYGQGPTSVNEQLTQMFARSQSQDAPRK</sequence>
<dbReference type="AlphaFoldDB" id="A0AAF3EMN9"/>
<evidence type="ECO:0000313" key="2">
    <source>
        <dbReference type="WBParaSite" id="MBELARI_LOCUS15216"/>
    </source>
</evidence>
<name>A0AAF3EMN9_9BILA</name>
<proteinExistence type="predicted"/>